<proteinExistence type="predicted"/>
<protein>
    <submittedName>
        <fullName evidence="1">Uncharacterized protein</fullName>
    </submittedName>
</protein>
<feature type="non-terminal residue" evidence="1">
    <location>
        <position position="92"/>
    </location>
</feature>
<comment type="caution">
    <text evidence="1">The sequence shown here is derived from an EMBL/GenBank/DDBJ whole genome shotgun (WGS) entry which is preliminary data.</text>
</comment>
<dbReference type="Proteomes" id="UP001432027">
    <property type="component" value="Unassembled WGS sequence"/>
</dbReference>
<sequence>LVIGDRVEFPEKSLRILPKGTAWARDVYLMSSAWAEDDFMLHAAKEDNFRPYDSKLDNFGNKTDVQLIMWLPQDRTHSYVFPLLNKLDLEQC</sequence>
<feature type="non-terminal residue" evidence="1">
    <location>
        <position position="1"/>
    </location>
</feature>
<name>A0AAV5UAM3_9BILA</name>
<dbReference type="Pfam" id="PF03314">
    <property type="entry name" value="DUF273"/>
    <property type="match status" value="1"/>
</dbReference>
<dbReference type="PANTHER" id="PTHR31562:SF9">
    <property type="entry name" value="GLYCOSYLTRANSFERASE FAMILY 8 PROTEIN"/>
    <property type="match status" value="1"/>
</dbReference>
<evidence type="ECO:0000313" key="1">
    <source>
        <dbReference type="EMBL" id="GMT03240.1"/>
    </source>
</evidence>
<accession>A0AAV5UAM3</accession>
<dbReference type="AlphaFoldDB" id="A0AAV5UAM3"/>
<dbReference type="InterPro" id="IPR004988">
    <property type="entry name" value="DUF273"/>
</dbReference>
<organism evidence="1 2">
    <name type="scientific">Pristionchus entomophagus</name>
    <dbReference type="NCBI Taxonomy" id="358040"/>
    <lineage>
        <taxon>Eukaryota</taxon>
        <taxon>Metazoa</taxon>
        <taxon>Ecdysozoa</taxon>
        <taxon>Nematoda</taxon>
        <taxon>Chromadorea</taxon>
        <taxon>Rhabditida</taxon>
        <taxon>Rhabditina</taxon>
        <taxon>Diplogasteromorpha</taxon>
        <taxon>Diplogasteroidea</taxon>
        <taxon>Neodiplogasteridae</taxon>
        <taxon>Pristionchus</taxon>
    </lineage>
</organism>
<dbReference type="EMBL" id="BTSX01000006">
    <property type="protein sequence ID" value="GMT03240.1"/>
    <property type="molecule type" value="Genomic_DNA"/>
</dbReference>
<gene>
    <name evidence="1" type="ORF">PENTCL1PPCAC_25414</name>
</gene>
<keyword evidence="2" id="KW-1185">Reference proteome</keyword>
<reference evidence="1" key="1">
    <citation type="submission" date="2023-10" db="EMBL/GenBank/DDBJ databases">
        <title>Genome assembly of Pristionchus species.</title>
        <authorList>
            <person name="Yoshida K."/>
            <person name="Sommer R.J."/>
        </authorList>
    </citation>
    <scope>NUCLEOTIDE SEQUENCE</scope>
    <source>
        <strain evidence="1">RS0144</strain>
    </source>
</reference>
<dbReference type="PANTHER" id="PTHR31562">
    <property type="entry name" value="PROTEIN CBG18972"/>
    <property type="match status" value="1"/>
</dbReference>
<evidence type="ECO:0000313" key="2">
    <source>
        <dbReference type="Proteomes" id="UP001432027"/>
    </source>
</evidence>